<organism evidence="1 2">
    <name type="scientific">Phyllobacterium ifriqiyense</name>
    <dbReference type="NCBI Taxonomy" id="314238"/>
    <lineage>
        <taxon>Bacteria</taxon>
        <taxon>Pseudomonadati</taxon>
        <taxon>Pseudomonadota</taxon>
        <taxon>Alphaproteobacteria</taxon>
        <taxon>Hyphomicrobiales</taxon>
        <taxon>Phyllobacteriaceae</taxon>
        <taxon>Phyllobacterium</taxon>
    </lineage>
</organism>
<evidence type="ECO:0000313" key="1">
    <source>
        <dbReference type="EMBL" id="MDQ0996152.1"/>
    </source>
</evidence>
<protein>
    <submittedName>
        <fullName evidence="1">Uncharacterized protein</fullName>
    </submittedName>
</protein>
<accession>A0ABU0S5X4</accession>
<gene>
    <name evidence="1" type="ORF">QFZ34_001329</name>
</gene>
<proteinExistence type="predicted"/>
<evidence type="ECO:0000313" key="2">
    <source>
        <dbReference type="Proteomes" id="UP001237780"/>
    </source>
</evidence>
<name>A0ABU0S5X4_9HYPH</name>
<dbReference type="EMBL" id="JAUSZT010000002">
    <property type="protein sequence ID" value="MDQ0996152.1"/>
    <property type="molecule type" value="Genomic_DNA"/>
</dbReference>
<sequence>MDGSSDGQSGQDRIVVFARLGVGTIDGRQGLVERDNLLAAFEAL</sequence>
<dbReference type="Proteomes" id="UP001237780">
    <property type="component" value="Unassembled WGS sequence"/>
</dbReference>
<reference evidence="1 2" key="1">
    <citation type="submission" date="2023-07" db="EMBL/GenBank/DDBJ databases">
        <title>Comparative genomics of wheat-associated soil bacteria to identify genetic determinants of phenazine resistance.</title>
        <authorList>
            <person name="Mouncey N."/>
        </authorList>
    </citation>
    <scope>NUCLEOTIDE SEQUENCE [LARGE SCALE GENOMIC DNA]</scope>
    <source>
        <strain evidence="1 2">W4I11</strain>
    </source>
</reference>
<dbReference type="RefSeq" id="WP_307278320.1">
    <property type="nucleotide sequence ID" value="NZ_JAUSZT010000002.1"/>
</dbReference>
<comment type="caution">
    <text evidence="1">The sequence shown here is derived from an EMBL/GenBank/DDBJ whole genome shotgun (WGS) entry which is preliminary data.</text>
</comment>
<keyword evidence="2" id="KW-1185">Reference proteome</keyword>